<dbReference type="InterPro" id="IPR003607">
    <property type="entry name" value="HD/PDEase_dom"/>
</dbReference>
<dbReference type="PANTHER" id="PTHR36442">
    <property type="entry name" value="CYCLIC-DI-AMP PHOSPHODIESTERASE PGPH"/>
    <property type="match status" value="1"/>
</dbReference>
<dbReference type="SMART" id="SM00471">
    <property type="entry name" value="HDc"/>
    <property type="match status" value="1"/>
</dbReference>
<dbReference type="InterPro" id="IPR011621">
    <property type="entry name" value="Metal-dep_PHydrolase_7TM_intra"/>
</dbReference>
<feature type="transmembrane region" description="Helical" evidence="1">
    <location>
        <begin position="398"/>
        <end position="419"/>
    </location>
</feature>
<evidence type="ECO:0000313" key="4">
    <source>
        <dbReference type="Proteomes" id="UP000623301"/>
    </source>
</evidence>
<dbReference type="InterPro" id="IPR006675">
    <property type="entry name" value="HDIG_dom"/>
</dbReference>
<dbReference type="NCBIfam" id="TIGR00277">
    <property type="entry name" value="HDIG"/>
    <property type="match status" value="1"/>
</dbReference>
<feature type="transmembrane region" description="Helical" evidence="1">
    <location>
        <begin position="331"/>
        <end position="348"/>
    </location>
</feature>
<keyword evidence="1" id="KW-1133">Transmembrane helix</keyword>
<dbReference type="InterPro" id="IPR006674">
    <property type="entry name" value="HD_domain"/>
</dbReference>
<dbReference type="Pfam" id="PF07698">
    <property type="entry name" value="7TM-7TMR_HD"/>
    <property type="match status" value="1"/>
</dbReference>
<evidence type="ECO:0000259" key="2">
    <source>
        <dbReference type="PROSITE" id="PS51831"/>
    </source>
</evidence>
<keyword evidence="4" id="KW-1185">Reference proteome</keyword>
<dbReference type="EMBL" id="JAEHFJ010000001">
    <property type="protein sequence ID" value="MBJ2172666.1"/>
    <property type="molecule type" value="Genomic_DNA"/>
</dbReference>
<reference evidence="3 4" key="1">
    <citation type="submission" date="2020-12" db="EMBL/GenBank/DDBJ databases">
        <title>Aureibaculum luteum sp. nov. and Aureibaculum flavum sp. nov., novel members of the family Flavobacteriaceae isolated from Antarctic intertidal sediments.</title>
        <authorList>
            <person name="He X."/>
            <person name="Zhang X."/>
        </authorList>
    </citation>
    <scope>NUCLEOTIDE SEQUENCE [LARGE SCALE GENOMIC DNA]</scope>
    <source>
        <strain evidence="3 4">A20</strain>
    </source>
</reference>
<dbReference type="Pfam" id="PF07697">
    <property type="entry name" value="7TMR-HDED"/>
    <property type="match status" value="1"/>
</dbReference>
<keyword evidence="1" id="KW-0812">Transmembrane</keyword>
<evidence type="ECO:0000313" key="3">
    <source>
        <dbReference type="EMBL" id="MBJ2172666.1"/>
    </source>
</evidence>
<name>A0ABS0WL17_9FLAO</name>
<comment type="caution">
    <text evidence="3">The sequence shown here is derived from an EMBL/GenBank/DDBJ whole genome shotgun (WGS) entry which is preliminary data.</text>
</comment>
<protein>
    <submittedName>
        <fullName evidence="3">HDIG domain-containing protein</fullName>
    </submittedName>
</protein>
<feature type="transmembrane region" description="Helical" evidence="1">
    <location>
        <begin position="360"/>
        <end position="386"/>
    </location>
</feature>
<dbReference type="Gene3D" id="1.10.3210.10">
    <property type="entry name" value="Hypothetical protein af1432"/>
    <property type="match status" value="1"/>
</dbReference>
<dbReference type="Proteomes" id="UP000623301">
    <property type="component" value="Unassembled WGS sequence"/>
</dbReference>
<dbReference type="SUPFAM" id="SSF109604">
    <property type="entry name" value="HD-domain/PDEase-like"/>
    <property type="match status" value="1"/>
</dbReference>
<organism evidence="3 4">
    <name type="scientific">Aureibaculum flavum</name>
    <dbReference type="NCBI Taxonomy" id="2795986"/>
    <lineage>
        <taxon>Bacteria</taxon>
        <taxon>Pseudomonadati</taxon>
        <taxon>Bacteroidota</taxon>
        <taxon>Flavobacteriia</taxon>
        <taxon>Flavobacteriales</taxon>
        <taxon>Flavobacteriaceae</taxon>
        <taxon>Aureibaculum</taxon>
    </lineage>
</organism>
<evidence type="ECO:0000256" key="1">
    <source>
        <dbReference type="SAM" id="Phobius"/>
    </source>
</evidence>
<feature type="transmembrane region" description="Helical" evidence="1">
    <location>
        <begin position="20"/>
        <end position="38"/>
    </location>
</feature>
<dbReference type="RefSeq" id="WP_198839517.1">
    <property type="nucleotide sequence ID" value="NZ_JAEHFJ010000001.1"/>
</dbReference>
<gene>
    <name evidence="3" type="ORF">JBL43_00345</name>
</gene>
<accession>A0ABS0WL17</accession>
<feature type="transmembrane region" description="Helical" evidence="1">
    <location>
        <begin position="431"/>
        <end position="452"/>
    </location>
</feature>
<dbReference type="InterPro" id="IPR052722">
    <property type="entry name" value="PgpH_phosphodiesterase"/>
</dbReference>
<dbReference type="Pfam" id="PF01966">
    <property type="entry name" value="HD"/>
    <property type="match status" value="1"/>
</dbReference>
<dbReference type="PANTHER" id="PTHR36442:SF1">
    <property type="entry name" value="CYCLIC-DI-AMP PHOSPHODIESTERASE PGPH"/>
    <property type="match status" value="1"/>
</dbReference>
<feature type="transmembrane region" description="Helical" evidence="1">
    <location>
        <begin position="305"/>
        <end position="325"/>
    </location>
</feature>
<feature type="domain" description="HD" evidence="2">
    <location>
        <begin position="485"/>
        <end position="628"/>
    </location>
</feature>
<proteinExistence type="predicted"/>
<dbReference type="PROSITE" id="PS51831">
    <property type="entry name" value="HD"/>
    <property type="match status" value="1"/>
</dbReference>
<dbReference type="InterPro" id="IPR011624">
    <property type="entry name" value="Metal-dep_PHydrolase_7TM_extra"/>
</dbReference>
<dbReference type="CDD" id="cd00077">
    <property type="entry name" value="HDc"/>
    <property type="match status" value="1"/>
</dbReference>
<feature type="transmembrane region" description="Helical" evidence="1">
    <location>
        <begin position="273"/>
        <end position="293"/>
    </location>
</feature>
<sequence>MKKINFKNFLNALYQNHALAYKIVLFIVTAFAIVYMFPKGGHFKYEFHNGKPWQYENLYAPFDFAIQKSEQKIDEEKKNITLNKKQYFTSKEGVIEKVKSEIENDLTDKSQDSILNDFNIPKIVKYSNNLISAIYKYGYINESDVNRVEDKQLIALRKGNTISDLVFDRFLTSNEVNKYLENNINDSRYKSLSNFLIPLLKQVLEPNIFFDEELTDKILQDELNKISYTEGLVTENERIISKGDVVEGEKLRILNSLQKEYLSQVWNQSNYNWIVFGYVLLVALNLLMLLLFLQKYRPFIYENNTKVTFIFFNIFLMVLLVTLVVKYKVDYLYVIPLPILPIIIKAFFDARLGFFTHVLTVLLLGFIVPNSFEFIFLQIIAGIITILTVSELHRRANLFISISQITLVYMIAYFAFSIIQEGNMEKINWQYFIMFALNGVLSFLSLFLILIYEKTFGLVSDVSLLEMSNTNSKLLRELAEKAPGTFQHSMQVANLAEASANEIGANAMLVRTGALYHDIGKMLNPKYFTENQTTTVNPHNELSPKDSAEIIINHVIDGIELAKKHRLPDRIIDFIRTHHGTSLVYYFYKQQENENPQDLNVEDFSYGGPIPFSKETAILMMCDAAEAASKSLKEPTAQLIDDLIEKIVASQMANGQFMNADITFKEIQIIKKVIKKKLNNIYHLRIEYPE</sequence>
<keyword evidence="1" id="KW-0472">Membrane</keyword>